<keyword evidence="2" id="KW-0732">Signal</keyword>
<name>A0A4V6NXY2_PAULE</name>
<proteinExistence type="predicted"/>
<dbReference type="Proteomes" id="UP000295382">
    <property type="component" value="Unassembled WGS sequence"/>
</dbReference>
<feature type="signal peptide" evidence="2">
    <location>
        <begin position="1"/>
        <end position="19"/>
    </location>
</feature>
<organism evidence="3 4">
    <name type="scientific">Paucimonas lemoignei</name>
    <name type="common">Pseudomonas lemoignei</name>
    <dbReference type="NCBI Taxonomy" id="29443"/>
    <lineage>
        <taxon>Bacteria</taxon>
        <taxon>Pseudomonadati</taxon>
        <taxon>Pseudomonadota</taxon>
        <taxon>Betaproteobacteria</taxon>
        <taxon>Burkholderiales</taxon>
        <taxon>Burkholderiaceae</taxon>
        <taxon>Paucimonas</taxon>
    </lineage>
</organism>
<keyword evidence="4" id="KW-1185">Reference proteome</keyword>
<accession>A0A4V6NXY2</accession>
<dbReference type="AlphaFoldDB" id="A0A4V6NXY2"/>
<dbReference type="EMBL" id="SLZQ01000008">
    <property type="protein sequence ID" value="TCS35970.1"/>
    <property type="molecule type" value="Genomic_DNA"/>
</dbReference>
<dbReference type="RefSeq" id="WP_132259240.1">
    <property type="nucleotide sequence ID" value="NZ_SLZQ01000008.1"/>
</dbReference>
<evidence type="ECO:0000313" key="3">
    <source>
        <dbReference type="EMBL" id="TCS35970.1"/>
    </source>
</evidence>
<sequence>MKRLPILVFPAILLGGCVAMPYETDSAIYAGYPATVTAQAGSVYYYDTQRVSPYGYSYPAPYYGRPYPPQTYPYHRPPVYTPPAPVIVPPPMEFHYRRDAQPGWQNRPLPQHDQFRNGPQSNWRHPGTPPSNLEHRRDGRSDSQQREWGRKDWGQRDYGSGSNHRGHSYQR</sequence>
<dbReference type="PROSITE" id="PS51257">
    <property type="entry name" value="PROKAR_LIPOPROTEIN"/>
    <property type="match status" value="1"/>
</dbReference>
<evidence type="ECO:0008006" key="5">
    <source>
        <dbReference type="Google" id="ProtNLM"/>
    </source>
</evidence>
<feature type="compositionally biased region" description="Basic and acidic residues" evidence="1">
    <location>
        <begin position="133"/>
        <end position="155"/>
    </location>
</feature>
<evidence type="ECO:0000256" key="2">
    <source>
        <dbReference type="SAM" id="SignalP"/>
    </source>
</evidence>
<feature type="chain" id="PRO_5020362945" description="Lipoprotein" evidence="2">
    <location>
        <begin position="20"/>
        <end position="171"/>
    </location>
</feature>
<evidence type="ECO:0000313" key="4">
    <source>
        <dbReference type="Proteomes" id="UP000295382"/>
    </source>
</evidence>
<reference evidence="3 4" key="1">
    <citation type="submission" date="2019-03" db="EMBL/GenBank/DDBJ databases">
        <title>Genomic Encyclopedia of Type Strains, Phase IV (KMG-IV): sequencing the most valuable type-strain genomes for metagenomic binning, comparative biology and taxonomic classification.</title>
        <authorList>
            <person name="Goeker M."/>
        </authorList>
    </citation>
    <scope>NUCLEOTIDE SEQUENCE [LARGE SCALE GENOMIC DNA]</scope>
    <source>
        <strain evidence="3 4">DSM 7445</strain>
    </source>
</reference>
<evidence type="ECO:0000256" key="1">
    <source>
        <dbReference type="SAM" id="MobiDB-lite"/>
    </source>
</evidence>
<feature type="region of interest" description="Disordered" evidence="1">
    <location>
        <begin position="97"/>
        <end position="171"/>
    </location>
</feature>
<comment type="caution">
    <text evidence="3">The sequence shown here is derived from an EMBL/GenBank/DDBJ whole genome shotgun (WGS) entry which is preliminary data.</text>
</comment>
<protein>
    <recommendedName>
        <fullName evidence="5">Lipoprotein</fullName>
    </recommendedName>
</protein>
<gene>
    <name evidence="3" type="ORF">EDC30_10833</name>
</gene>